<gene>
    <name evidence="3" type="ORF">ACFQV2_02425</name>
</gene>
<keyword evidence="4" id="KW-1185">Reference proteome</keyword>
<evidence type="ECO:0000259" key="2">
    <source>
        <dbReference type="Pfam" id="PF01869"/>
    </source>
</evidence>
<dbReference type="InterPro" id="IPR052519">
    <property type="entry name" value="Euk-type_GlcNAc_Kinase"/>
</dbReference>
<dbReference type="GO" id="GO:0016301">
    <property type="term" value="F:kinase activity"/>
    <property type="evidence" value="ECO:0007669"/>
    <property type="project" value="UniProtKB-KW"/>
</dbReference>
<feature type="compositionally biased region" description="Low complexity" evidence="1">
    <location>
        <begin position="307"/>
        <end position="319"/>
    </location>
</feature>
<dbReference type="EMBL" id="JBHTEY010000004">
    <property type="protein sequence ID" value="MFC7612674.1"/>
    <property type="molecule type" value="Genomic_DNA"/>
</dbReference>
<dbReference type="InterPro" id="IPR002731">
    <property type="entry name" value="ATPase_BadF"/>
</dbReference>
<dbReference type="PANTHER" id="PTHR43190">
    <property type="entry name" value="N-ACETYL-D-GLUCOSAMINE KINASE"/>
    <property type="match status" value="1"/>
</dbReference>
<comment type="caution">
    <text evidence="3">The sequence shown here is derived from an EMBL/GenBank/DDBJ whole genome shotgun (WGS) entry which is preliminary data.</text>
</comment>
<organism evidence="3 4">
    <name type="scientific">Actinokineospora soli</name>
    <dbReference type="NCBI Taxonomy" id="1048753"/>
    <lineage>
        <taxon>Bacteria</taxon>
        <taxon>Bacillati</taxon>
        <taxon>Actinomycetota</taxon>
        <taxon>Actinomycetes</taxon>
        <taxon>Pseudonocardiales</taxon>
        <taxon>Pseudonocardiaceae</taxon>
        <taxon>Actinokineospora</taxon>
    </lineage>
</organism>
<reference evidence="4" key="1">
    <citation type="journal article" date="2019" name="Int. J. Syst. Evol. Microbiol.">
        <title>The Global Catalogue of Microorganisms (GCM) 10K type strain sequencing project: providing services to taxonomists for standard genome sequencing and annotation.</title>
        <authorList>
            <consortium name="The Broad Institute Genomics Platform"/>
            <consortium name="The Broad Institute Genome Sequencing Center for Infectious Disease"/>
            <person name="Wu L."/>
            <person name="Ma J."/>
        </authorList>
    </citation>
    <scope>NUCLEOTIDE SEQUENCE [LARGE SCALE GENOMIC DNA]</scope>
    <source>
        <strain evidence="4">JCM 17695</strain>
    </source>
</reference>
<feature type="domain" description="ATPase BadF/BadG/BcrA/BcrD type" evidence="2">
    <location>
        <begin position="5"/>
        <end position="241"/>
    </location>
</feature>
<dbReference type="SUPFAM" id="SSF53067">
    <property type="entry name" value="Actin-like ATPase domain"/>
    <property type="match status" value="2"/>
</dbReference>
<evidence type="ECO:0000313" key="3">
    <source>
        <dbReference type="EMBL" id="MFC7612674.1"/>
    </source>
</evidence>
<dbReference type="PANTHER" id="PTHR43190:SF3">
    <property type="entry name" value="N-ACETYL-D-GLUCOSAMINE KINASE"/>
    <property type="match status" value="1"/>
</dbReference>
<protein>
    <submittedName>
        <fullName evidence="3">N-acetylglucosamine kinase</fullName>
    </submittedName>
</protein>
<feature type="region of interest" description="Disordered" evidence="1">
    <location>
        <begin position="256"/>
        <end position="319"/>
    </location>
</feature>
<dbReference type="CDD" id="cd24007">
    <property type="entry name" value="ASKHA_NBD_eukNAGK-like"/>
    <property type="match status" value="1"/>
</dbReference>
<accession>A0ABW2THR5</accession>
<feature type="compositionally biased region" description="Pro residues" evidence="1">
    <location>
        <begin position="268"/>
        <end position="289"/>
    </location>
</feature>
<sequence length="319" mass="31278">MDLAVGIDAGGTSTRAIAVSPDGAVVGRGAAGGANPNSNGLAAAASNVAAAVGAALAGRACGCVVLGMAGSSKLLADPAALAEFTSALASVGAPAPVVLSDAEVAFASGAVEADGTVLIAGTGSIAMRIAAHRRAETAGGYGWLLGDEGSAFWLGREAVRAVLDALLRGADLGPFRSAVLAEAGASAFGELITVVNTRPPIDLARFAPLVSAHASEDPAAQDIVERAAQALAALAAQVHHGGPVVIAGSVAAPTRPWEHASAPCSPKRFPPSPDCPTPAPRCCPPPTCARPPTVSSVPPASPPPLPSATASRRPSTQMI</sequence>
<evidence type="ECO:0000313" key="4">
    <source>
        <dbReference type="Proteomes" id="UP001596512"/>
    </source>
</evidence>
<name>A0ABW2THR5_9PSEU</name>
<dbReference type="Gene3D" id="3.30.420.40">
    <property type="match status" value="2"/>
</dbReference>
<proteinExistence type="predicted"/>
<keyword evidence="3" id="KW-0808">Transferase</keyword>
<keyword evidence="3" id="KW-0418">Kinase</keyword>
<evidence type="ECO:0000256" key="1">
    <source>
        <dbReference type="SAM" id="MobiDB-lite"/>
    </source>
</evidence>
<dbReference type="Pfam" id="PF01869">
    <property type="entry name" value="BcrAD_BadFG"/>
    <property type="match status" value="1"/>
</dbReference>
<dbReference type="Proteomes" id="UP001596512">
    <property type="component" value="Unassembled WGS sequence"/>
</dbReference>
<dbReference type="InterPro" id="IPR043129">
    <property type="entry name" value="ATPase_NBD"/>
</dbReference>